<evidence type="ECO:0000313" key="11">
    <source>
        <dbReference type="Proteomes" id="UP000261600"/>
    </source>
</evidence>
<dbReference type="Pfam" id="PF00221">
    <property type="entry name" value="Lyase_aromatic"/>
    <property type="match status" value="1"/>
</dbReference>
<evidence type="ECO:0000313" key="10">
    <source>
        <dbReference type="Ensembl" id="ENSMALP00000015209.1"/>
    </source>
</evidence>
<dbReference type="CDD" id="cd00332">
    <property type="entry name" value="PAL-HAL"/>
    <property type="match status" value="1"/>
</dbReference>
<dbReference type="GO" id="GO:0004397">
    <property type="term" value="F:histidine ammonia-lyase activity"/>
    <property type="evidence" value="ECO:0007669"/>
    <property type="project" value="UniProtKB-EC"/>
</dbReference>
<dbReference type="FunFam" id="1.20.200.10:FF:000003">
    <property type="entry name" value="Histidine ammonia-lyase"/>
    <property type="match status" value="1"/>
</dbReference>
<proteinExistence type="inferred from homology"/>
<evidence type="ECO:0000256" key="5">
    <source>
        <dbReference type="ARBA" id="ARBA00022553"/>
    </source>
</evidence>
<dbReference type="AlphaFoldDB" id="A0A3Q3J939"/>
<dbReference type="PROSITE" id="PS00488">
    <property type="entry name" value="PAL_HISTIDASE"/>
    <property type="match status" value="1"/>
</dbReference>
<evidence type="ECO:0000256" key="2">
    <source>
        <dbReference type="ARBA" id="ARBA00007238"/>
    </source>
</evidence>
<keyword evidence="7" id="KW-0456">Lyase</keyword>
<dbReference type="InterPro" id="IPR001106">
    <property type="entry name" value="Aromatic_Lyase"/>
</dbReference>
<feature type="region of interest" description="Disordered" evidence="8">
    <location>
        <begin position="585"/>
        <end position="609"/>
    </location>
</feature>
<dbReference type="FunFam" id="1.10.275.10:FF:000007">
    <property type="entry name" value="Histidine ammonia-lyase"/>
    <property type="match status" value="1"/>
</dbReference>
<comment type="pathway">
    <text evidence="1">Amino-acid degradation; L-histidine degradation into L-glutamate; N-formimidoyl-L-glutamate from L-histidine: step 1/3.</text>
</comment>
<dbReference type="PANTHER" id="PTHR10362">
    <property type="entry name" value="HISTIDINE AMMONIA-LYASE"/>
    <property type="match status" value="1"/>
</dbReference>
<dbReference type="SUPFAM" id="SSF48557">
    <property type="entry name" value="L-aspartase-like"/>
    <property type="match status" value="1"/>
</dbReference>
<reference evidence="10" key="1">
    <citation type="submission" date="2025-08" db="UniProtKB">
        <authorList>
            <consortium name="Ensembl"/>
        </authorList>
    </citation>
    <scope>IDENTIFICATION</scope>
</reference>
<evidence type="ECO:0000259" key="9">
    <source>
        <dbReference type="Pfam" id="PF12053"/>
    </source>
</evidence>
<name>A0A3Q3J939_MONAL</name>
<dbReference type="FunFam" id="3.10.20.90:FF:000111">
    <property type="entry name" value="Histidine ammonia-lyase"/>
    <property type="match status" value="1"/>
</dbReference>
<dbReference type="GO" id="GO:0006547">
    <property type="term" value="P:L-histidine metabolic process"/>
    <property type="evidence" value="ECO:0007669"/>
    <property type="project" value="UniProtKB-KW"/>
</dbReference>
<evidence type="ECO:0000256" key="3">
    <source>
        <dbReference type="ARBA" id="ARBA00012994"/>
    </source>
</evidence>
<reference evidence="10" key="2">
    <citation type="submission" date="2025-09" db="UniProtKB">
        <authorList>
            <consortium name="Ensembl"/>
        </authorList>
    </citation>
    <scope>IDENTIFICATION</scope>
</reference>
<evidence type="ECO:0000256" key="4">
    <source>
        <dbReference type="ARBA" id="ARBA00017271"/>
    </source>
</evidence>
<comment type="similarity">
    <text evidence="2">Belongs to the PAL/histidase family.</text>
</comment>
<accession>A0A3Q3J939</accession>
<evidence type="ECO:0000256" key="1">
    <source>
        <dbReference type="ARBA" id="ARBA00005113"/>
    </source>
</evidence>
<evidence type="ECO:0000256" key="8">
    <source>
        <dbReference type="SAM" id="MobiDB-lite"/>
    </source>
</evidence>
<evidence type="ECO:0000256" key="7">
    <source>
        <dbReference type="ARBA" id="ARBA00023239"/>
    </source>
</evidence>
<keyword evidence="5" id="KW-0597">Phosphoprotein</keyword>
<dbReference type="InterPro" id="IPR022313">
    <property type="entry name" value="Phe/His_NH3-lyase_AS"/>
</dbReference>
<dbReference type="InterPro" id="IPR021922">
    <property type="entry name" value="Par3/HAL_N"/>
</dbReference>
<dbReference type="EC" id="4.3.1.3" evidence="3"/>
<organism evidence="10 11">
    <name type="scientific">Monopterus albus</name>
    <name type="common">Swamp eel</name>
    <dbReference type="NCBI Taxonomy" id="43700"/>
    <lineage>
        <taxon>Eukaryota</taxon>
        <taxon>Metazoa</taxon>
        <taxon>Chordata</taxon>
        <taxon>Craniata</taxon>
        <taxon>Vertebrata</taxon>
        <taxon>Euteleostomi</taxon>
        <taxon>Actinopterygii</taxon>
        <taxon>Neopterygii</taxon>
        <taxon>Teleostei</taxon>
        <taxon>Neoteleostei</taxon>
        <taxon>Acanthomorphata</taxon>
        <taxon>Anabantaria</taxon>
        <taxon>Synbranchiformes</taxon>
        <taxon>Synbranchidae</taxon>
        <taxon>Monopterus</taxon>
    </lineage>
</organism>
<evidence type="ECO:0000256" key="6">
    <source>
        <dbReference type="ARBA" id="ARBA00022808"/>
    </source>
</evidence>
<keyword evidence="11" id="KW-1185">Reference proteome</keyword>
<dbReference type="Pfam" id="PF12053">
    <property type="entry name" value="Par3_HAL_N_term"/>
    <property type="match status" value="1"/>
</dbReference>
<dbReference type="Gene3D" id="1.20.200.10">
    <property type="entry name" value="Fumarase/aspartase (Central domain)"/>
    <property type="match status" value="2"/>
</dbReference>
<protein>
    <recommendedName>
        <fullName evidence="4">Histidine ammonia-lyase</fullName>
        <ecNumber evidence="3">4.3.1.3</ecNumber>
    </recommendedName>
</protein>
<keyword evidence="6" id="KW-0369">Histidine metabolism</keyword>
<feature type="domain" description="Par3/HAL N-terminal" evidence="9">
    <location>
        <begin position="5"/>
        <end position="79"/>
    </location>
</feature>
<dbReference type="InterPro" id="IPR008948">
    <property type="entry name" value="L-Aspartase-like"/>
</dbReference>
<sequence length="609" mass="66837">MPRFTVHVRDEWLAVPCKDTTNTIQWLGQEALKRYTKNKPDNGGITDVKNTRFCARRCQGLGLLDADDTIEDVLEDNDFVELAIEGDSMSPHFIPCERGYLSLDGNSLTSTDLVNLGRGLYKIKLTPEAETKVVQARELVDTIVKENKVVYGITTGFGKFARTIIPVSKLKELQENLVRSHSAGVGNPLSPERTRMLLALRINVLAKGYSGISLETLNAMIKAFNASCLSFVPEKGTVGASGDLAPLSHLALGLMGEGKMWSPKSGWADAKYVLEAHGLKPISLKPKEGIALINGTQMITSLGAEAVERAQAIARQADIIAALTLEVLKGTTKAFDSESHRFCDRVQDAYTMRCCPQVHGIANDTIKFVQDIINTEINSATDNPMVFAERGETISGGNFHGEYPSKALDFLAIAVHELASISERRIERLCNPSLSELPPFLVSEGGLNSGFMIAHCTAAALVSENKVLCHPASVDSLSTSAATEDHVSMGGWAARKTLRVIEHVEQVLAIELLAACQGIEFLRPLCTTTPLEKVYDLVRSVVKPWIKDRFMSPDIEAVQLLLLEQKVWNVAKPYIDKYQSEYIPESRPVSPTAFSLEPPASPRKRVRHE</sequence>
<dbReference type="Gene3D" id="3.10.20.90">
    <property type="entry name" value="Phosphatidylinositol 3-kinase Catalytic Subunit, Chain A, domain 1"/>
    <property type="match status" value="1"/>
</dbReference>
<dbReference type="Proteomes" id="UP000261600">
    <property type="component" value="Unplaced"/>
</dbReference>
<dbReference type="Gene3D" id="1.10.275.10">
    <property type="entry name" value="Fumarase/aspartase (N-terminal domain)"/>
    <property type="match status" value="1"/>
</dbReference>
<dbReference type="Ensembl" id="ENSMALT00000015518.1">
    <property type="protein sequence ID" value="ENSMALP00000015209.1"/>
    <property type="gene ID" value="ENSMALG00000010635.1"/>
</dbReference>
<dbReference type="InterPro" id="IPR024083">
    <property type="entry name" value="Fumarase/histidase_N"/>
</dbReference>